<evidence type="ECO:0000256" key="1">
    <source>
        <dbReference type="ARBA" id="ARBA00004123"/>
    </source>
</evidence>
<comment type="similarity">
    <text evidence="2">Belongs to the krueppel C2H2-type zinc-finger protein family.</text>
</comment>
<comment type="subcellular location">
    <subcellularLocation>
        <location evidence="1">Nucleus</location>
    </subcellularLocation>
</comment>
<name>A0A2G9RVK0_AQUCT</name>
<evidence type="ECO:0000256" key="2">
    <source>
        <dbReference type="ARBA" id="ARBA00006991"/>
    </source>
</evidence>
<dbReference type="PANTHER" id="PTHR23226:SF377">
    <property type="entry name" value="ZINC FINGER AND SCAN DOMAIN-CONTAINING PROTEIN 20"/>
    <property type="match status" value="1"/>
</dbReference>
<evidence type="ECO:0000259" key="12">
    <source>
        <dbReference type="PROSITE" id="PS50157"/>
    </source>
</evidence>
<dbReference type="PROSITE" id="PS00028">
    <property type="entry name" value="ZINC_FINGER_C2H2_1"/>
    <property type="match status" value="3"/>
</dbReference>
<keyword evidence="6" id="KW-0862">Zinc</keyword>
<dbReference type="GO" id="GO:0000981">
    <property type="term" value="F:DNA-binding transcription factor activity, RNA polymerase II-specific"/>
    <property type="evidence" value="ECO:0007669"/>
    <property type="project" value="TreeGrafter"/>
</dbReference>
<evidence type="ECO:0000256" key="5">
    <source>
        <dbReference type="ARBA" id="ARBA00022771"/>
    </source>
</evidence>
<keyword evidence="3" id="KW-0479">Metal-binding</keyword>
<proteinExistence type="inferred from homology"/>
<keyword evidence="8" id="KW-0238">DNA-binding</keyword>
<dbReference type="InterPro" id="IPR036236">
    <property type="entry name" value="Znf_C2H2_sf"/>
</dbReference>
<feature type="domain" description="C2H2-type" evidence="12">
    <location>
        <begin position="271"/>
        <end position="298"/>
    </location>
</feature>
<dbReference type="FunFam" id="3.30.160.60:FF:000358">
    <property type="entry name" value="zinc finger protein 24"/>
    <property type="match status" value="1"/>
</dbReference>
<dbReference type="FunFam" id="3.30.160.60:FF:000056">
    <property type="entry name" value="Zinc finger and SCAN domain-containing 20"/>
    <property type="match status" value="1"/>
</dbReference>
<dbReference type="GO" id="GO:0000978">
    <property type="term" value="F:RNA polymerase II cis-regulatory region sequence-specific DNA binding"/>
    <property type="evidence" value="ECO:0007669"/>
    <property type="project" value="TreeGrafter"/>
</dbReference>
<keyword evidence="14" id="KW-1185">Reference proteome</keyword>
<dbReference type="Pfam" id="PF00096">
    <property type="entry name" value="zf-C2H2"/>
    <property type="match status" value="3"/>
</dbReference>
<evidence type="ECO:0000256" key="11">
    <source>
        <dbReference type="PROSITE-ProRule" id="PRU00042"/>
    </source>
</evidence>
<dbReference type="AlphaFoldDB" id="A0A2G9RVK0"/>
<evidence type="ECO:0000313" key="14">
    <source>
        <dbReference type="Proteomes" id="UP000228934"/>
    </source>
</evidence>
<evidence type="ECO:0000256" key="6">
    <source>
        <dbReference type="ARBA" id="ARBA00022833"/>
    </source>
</evidence>
<evidence type="ECO:0000313" key="13">
    <source>
        <dbReference type="EMBL" id="PIO31920.1"/>
    </source>
</evidence>
<reference evidence="14" key="1">
    <citation type="journal article" date="2017" name="Nat. Commun.">
        <title>The North American bullfrog draft genome provides insight into hormonal regulation of long noncoding RNA.</title>
        <authorList>
            <person name="Hammond S.A."/>
            <person name="Warren R.L."/>
            <person name="Vandervalk B.P."/>
            <person name="Kucuk E."/>
            <person name="Khan H."/>
            <person name="Gibb E.A."/>
            <person name="Pandoh P."/>
            <person name="Kirk H."/>
            <person name="Zhao Y."/>
            <person name="Jones M."/>
            <person name="Mungall A.J."/>
            <person name="Coope R."/>
            <person name="Pleasance S."/>
            <person name="Moore R.A."/>
            <person name="Holt R.A."/>
            <person name="Round J.M."/>
            <person name="Ohora S."/>
            <person name="Walle B.V."/>
            <person name="Veldhoen N."/>
            <person name="Helbing C.C."/>
            <person name="Birol I."/>
        </authorList>
    </citation>
    <scope>NUCLEOTIDE SEQUENCE [LARGE SCALE GENOMIC DNA]</scope>
</reference>
<feature type="non-terminal residue" evidence="13">
    <location>
        <position position="334"/>
    </location>
</feature>
<dbReference type="GO" id="GO:0008270">
    <property type="term" value="F:zinc ion binding"/>
    <property type="evidence" value="ECO:0007669"/>
    <property type="project" value="UniProtKB-KW"/>
</dbReference>
<dbReference type="EMBL" id="KV930905">
    <property type="protein sequence ID" value="PIO31920.1"/>
    <property type="molecule type" value="Genomic_DNA"/>
</dbReference>
<evidence type="ECO:0000256" key="9">
    <source>
        <dbReference type="ARBA" id="ARBA00023163"/>
    </source>
</evidence>
<dbReference type="OrthoDB" id="6077919at2759"/>
<dbReference type="FunFam" id="3.30.160.60:FF:002343">
    <property type="entry name" value="Zinc finger protein 33A"/>
    <property type="match status" value="1"/>
</dbReference>
<dbReference type="InterPro" id="IPR013087">
    <property type="entry name" value="Znf_C2H2_type"/>
</dbReference>
<sequence length="334" mass="38315">MFHREGKTLQRSDNSHCWEAFVVMSAENVPLKEDFLYSQRRTALKLTTDYKVIKKTSDEPLTLSSCLHRTPITVPPPHCLTTEGEKVREIKTEIKEEEEEMLVSGDQQSMEEGEMIMKAKQEESSLHMDTNGIYVWNATERHNLLSIDCYEEDNDIAPVSTGIISITQDTQHRPNHLERLMDPFKPEESSDKSFHSFGTTLHPHNPKTSLSYGDHTGESSWSSLACRNTALVRHENSNKERPYSCPECGKCFVHQGHLIRHKRIHMGERPFSCSECGQSFIKETGLQKHQRLHMGERPFSCLECGKSFNRKGKLMIHQRSHTGERPFPCSECGK</sequence>
<dbReference type="GO" id="GO:0005634">
    <property type="term" value="C:nucleus"/>
    <property type="evidence" value="ECO:0007669"/>
    <property type="project" value="UniProtKB-SubCell"/>
</dbReference>
<gene>
    <name evidence="13" type="ORF">AB205_0080220</name>
</gene>
<keyword evidence="10" id="KW-0539">Nucleus</keyword>
<evidence type="ECO:0000256" key="7">
    <source>
        <dbReference type="ARBA" id="ARBA00023015"/>
    </source>
</evidence>
<keyword evidence="4" id="KW-0677">Repeat</keyword>
<feature type="domain" description="C2H2-type" evidence="12">
    <location>
        <begin position="243"/>
        <end position="270"/>
    </location>
</feature>
<keyword evidence="5 11" id="KW-0863">Zinc-finger</keyword>
<keyword evidence="9" id="KW-0804">Transcription</keyword>
<evidence type="ECO:0000256" key="10">
    <source>
        <dbReference type="ARBA" id="ARBA00023242"/>
    </source>
</evidence>
<dbReference type="Gene3D" id="3.30.160.60">
    <property type="entry name" value="Classic Zinc Finger"/>
    <property type="match status" value="4"/>
</dbReference>
<accession>A0A2G9RVK0</accession>
<feature type="domain" description="C2H2-type" evidence="12">
    <location>
        <begin position="299"/>
        <end position="326"/>
    </location>
</feature>
<dbReference type="SUPFAM" id="SSF57667">
    <property type="entry name" value="beta-beta-alpha zinc fingers"/>
    <property type="match status" value="2"/>
</dbReference>
<dbReference type="SMART" id="SM00355">
    <property type="entry name" value="ZnF_C2H2"/>
    <property type="match status" value="3"/>
</dbReference>
<organism evidence="13 14">
    <name type="scientific">Aquarana catesbeiana</name>
    <name type="common">American bullfrog</name>
    <name type="synonym">Rana catesbeiana</name>
    <dbReference type="NCBI Taxonomy" id="8400"/>
    <lineage>
        <taxon>Eukaryota</taxon>
        <taxon>Metazoa</taxon>
        <taxon>Chordata</taxon>
        <taxon>Craniata</taxon>
        <taxon>Vertebrata</taxon>
        <taxon>Euteleostomi</taxon>
        <taxon>Amphibia</taxon>
        <taxon>Batrachia</taxon>
        <taxon>Anura</taxon>
        <taxon>Neobatrachia</taxon>
        <taxon>Ranoidea</taxon>
        <taxon>Ranidae</taxon>
        <taxon>Aquarana</taxon>
    </lineage>
</organism>
<evidence type="ECO:0000256" key="3">
    <source>
        <dbReference type="ARBA" id="ARBA00022723"/>
    </source>
</evidence>
<keyword evidence="7" id="KW-0805">Transcription regulation</keyword>
<dbReference type="PANTHER" id="PTHR23226">
    <property type="entry name" value="ZINC FINGER AND SCAN DOMAIN-CONTAINING"/>
    <property type="match status" value="1"/>
</dbReference>
<dbReference type="Proteomes" id="UP000228934">
    <property type="component" value="Unassembled WGS sequence"/>
</dbReference>
<protein>
    <recommendedName>
        <fullName evidence="12">C2H2-type domain-containing protein</fullName>
    </recommendedName>
</protein>
<evidence type="ECO:0000256" key="8">
    <source>
        <dbReference type="ARBA" id="ARBA00023125"/>
    </source>
</evidence>
<evidence type="ECO:0000256" key="4">
    <source>
        <dbReference type="ARBA" id="ARBA00022737"/>
    </source>
</evidence>
<dbReference type="PROSITE" id="PS50157">
    <property type="entry name" value="ZINC_FINGER_C2H2_2"/>
    <property type="match status" value="3"/>
</dbReference>